<dbReference type="InterPro" id="IPR021388">
    <property type="entry name" value="DUF3024"/>
</dbReference>
<dbReference type="EMBL" id="SZZH01000001">
    <property type="protein sequence ID" value="TKV61035.1"/>
    <property type="molecule type" value="Genomic_DNA"/>
</dbReference>
<organism evidence="1 2">
    <name type="scientific">Nakamurella flava</name>
    <dbReference type="NCBI Taxonomy" id="2576308"/>
    <lineage>
        <taxon>Bacteria</taxon>
        <taxon>Bacillati</taxon>
        <taxon>Actinomycetota</taxon>
        <taxon>Actinomycetes</taxon>
        <taxon>Nakamurellales</taxon>
        <taxon>Nakamurellaceae</taxon>
        <taxon>Nakamurella</taxon>
    </lineage>
</organism>
<dbReference type="AlphaFoldDB" id="A0A4V6CSQ2"/>
<dbReference type="Proteomes" id="UP000306985">
    <property type="component" value="Unassembled WGS sequence"/>
</dbReference>
<evidence type="ECO:0000313" key="2">
    <source>
        <dbReference type="Proteomes" id="UP000306985"/>
    </source>
</evidence>
<protein>
    <submittedName>
        <fullName evidence="1">DUF3024 domain-containing protein</fullName>
    </submittedName>
</protein>
<sequence>MITQHLPVRPQVAEMSPAAGVLVPRQMATTAPGPVADLLTVGRWCQAGRPSSRGGGRRLECAMTDRSVTIYEVLPPREGCPGRESWRRDAIARLRFEDESGSWSLHWPSGRQFRRDPEIAETTDVRVLLSVVDSEPCAA</sequence>
<proteinExistence type="predicted"/>
<accession>A0A4V6CSQ2</accession>
<gene>
    <name evidence="1" type="ORF">FDO65_05135</name>
</gene>
<name>A0A4V6CSQ2_9ACTN</name>
<comment type="caution">
    <text evidence="1">The sequence shown here is derived from an EMBL/GenBank/DDBJ whole genome shotgun (WGS) entry which is preliminary data.</text>
</comment>
<dbReference type="OrthoDB" id="4210561at2"/>
<keyword evidence="2" id="KW-1185">Reference proteome</keyword>
<evidence type="ECO:0000313" key="1">
    <source>
        <dbReference type="EMBL" id="TKV61035.1"/>
    </source>
</evidence>
<reference evidence="1 2" key="1">
    <citation type="submission" date="2019-05" db="EMBL/GenBank/DDBJ databases">
        <title>Nakamurella sp. N5BH11, whole genome shotgun sequence.</title>
        <authorList>
            <person name="Tuo L."/>
        </authorList>
    </citation>
    <scope>NUCLEOTIDE SEQUENCE [LARGE SCALE GENOMIC DNA]</scope>
    <source>
        <strain evidence="1 2">N5BH11</strain>
    </source>
</reference>
<dbReference type="Pfam" id="PF11225">
    <property type="entry name" value="DUF3024"/>
    <property type="match status" value="1"/>
</dbReference>